<dbReference type="EC" id="2.4.1.15" evidence="4 9"/>
<dbReference type="SUPFAM" id="SSF53756">
    <property type="entry name" value="UDP-Glycosyltransferase/glycogen phosphorylase"/>
    <property type="match status" value="1"/>
</dbReference>
<comment type="pathway">
    <text evidence="1 9">Glycan biosynthesis; trehalose biosynthesis.</text>
</comment>
<comment type="function">
    <text evidence="9">Probably involved in the osmoprotection via the biosynthesis of trehalose. Catalyzes the transfer of glucose from UDP-alpha-D-glucose (UDP-Glc) to D-glucose 6-phosphate (Glc-6-P) to form trehalose-6-phosphate. Acts with retention of the anomeric configuration of the UDP-sugar donor.</text>
</comment>
<comment type="subunit">
    <text evidence="3 9">Homotetramer.</text>
</comment>
<evidence type="ECO:0000256" key="3">
    <source>
        <dbReference type="ARBA" id="ARBA00011881"/>
    </source>
</evidence>
<dbReference type="InterPro" id="IPR012766">
    <property type="entry name" value="Trehalose_OtsA"/>
</dbReference>
<accession>A0A4S2D7A0</accession>
<evidence type="ECO:0000256" key="1">
    <source>
        <dbReference type="ARBA" id="ARBA00005199"/>
    </source>
</evidence>
<comment type="catalytic activity">
    <reaction evidence="8 9">
        <text>D-glucose 6-phosphate + UDP-alpha-D-glucose = alpha,alpha-trehalose 6-phosphate + UDP + H(+)</text>
        <dbReference type="Rhea" id="RHEA:18889"/>
        <dbReference type="ChEBI" id="CHEBI:15378"/>
        <dbReference type="ChEBI" id="CHEBI:58223"/>
        <dbReference type="ChEBI" id="CHEBI:58429"/>
        <dbReference type="ChEBI" id="CHEBI:58885"/>
        <dbReference type="ChEBI" id="CHEBI:61548"/>
        <dbReference type="EC" id="2.4.1.15"/>
    </reaction>
</comment>
<dbReference type="OrthoDB" id="9815690at2"/>
<evidence type="ECO:0000256" key="5">
    <source>
        <dbReference type="ARBA" id="ARBA00018539"/>
    </source>
</evidence>
<dbReference type="RefSeq" id="WP_136003015.1">
    <property type="nucleotide sequence ID" value="NZ_SRYW01000001.1"/>
</dbReference>
<reference evidence="10 11" key="1">
    <citation type="submission" date="2019-04" db="EMBL/GenBank/DDBJ databases">
        <title>Microbes associate with the intestines of laboratory mice.</title>
        <authorList>
            <person name="Navarre W."/>
            <person name="Wong E."/>
            <person name="Huang K."/>
            <person name="Tropini C."/>
            <person name="Ng K."/>
            <person name="Yu B."/>
        </authorList>
    </citation>
    <scope>NUCLEOTIDE SEQUENCE [LARGE SCALE GENOMIC DNA]</scope>
    <source>
        <strain evidence="10 11">NM62_B4-13</strain>
    </source>
</reference>
<keyword evidence="7 9" id="KW-0808">Transferase</keyword>
<dbReference type="Proteomes" id="UP000306631">
    <property type="component" value="Unassembled WGS sequence"/>
</dbReference>
<evidence type="ECO:0000313" key="11">
    <source>
        <dbReference type="Proteomes" id="UP000306631"/>
    </source>
</evidence>
<evidence type="ECO:0000256" key="2">
    <source>
        <dbReference type="ARBA" id="ARBA00008799"/>
    </source>
</evidence>
<evidence type="ECO:0000313" key="10">
    <source>
        <dbReference type="EMBL" id="TGY37145.1"/>
    </source>
</evidence>
<dbReference type="PANTHER" id="PTHR10788">
    <property type="entry name" value="TREHALOSE-6-PHOSPHATE SYNTHASE"/>
    <property type="match status" value="1"/>
</dbReference>
<comment type="caution">
    <text evidence="10">The sequence shown here is derived from an EMBL/GenBank/DDBJ whole genome shotgun (WGS) entry which is preliminary data.</text>
</comment>
<dbReference type="Gene3D" id="3.40.50.2000">
    <property type="entry name" value="Glycogen Phosphorylase B"/>
    <property type="match status" value="2"/>
</dbReference>
<evidence type="ECO:0000256" key="9">
    <source>
        <dbReference type="RuleBase" id="RU362045"/>
    </source>
</evidence>
<dbReference type="CDD" id="cd03788">
    <property type="entry name" value="GT20_TPS"/>
    <property type="match status" value="1"/>
</dbReference>
<name>A0A4S2D7A0_STEMA</name>
<dbReference type="GO" id="GO:0005992">
    <property type="term" value="P:trehalose biosynthetic process"/>
    <property type="evidence" value="ECO:0007669"/>
    <property type="project" value="UniProtKB-UniRule"/>
</dbReference>
<gene>
    <name evidence="10" type="primary">otsA</name>
    <name evidence="10" type="ORF">E5352_00870</name>
</gene>
<evidence type="ECO:0000256" key="8">
    <source>
        <dbReference type="ARBA" id="ARBA00048039"/>
    </source>
</evidence>
<comment type="similarity">
    <text evidence="2 9">Belongs to the glycosyltransferase 20 family.</text>
</comment>
<dbReference type="FunFam" id="3.40.50.2000:FF:000024">
    <property type="entry name" value="Trehalose-6-phosphate synthase"/>
    <property type="match status" value="1"/>
</dbReference>
<dbReference type="InterPro" id="IPR001830">
    <property type="entry name" value="Glyco_trans_20"/>
</dbReference>
<dbReference type="UniPathway" id="UPA00299"/>
<dbReference type="NCBIfam" id="TIGR02400">
    <property type="entry name" value="trehalose_OtsA"/>
    <property type="match status" value="1"/>
</dbReference>
<dbReference type="Pfam" id="PF00982">
    <property type="entry name" value="Glyco_transf_20"/>
    <property type="match status" value="1"/>
</dbReference>
<dbReference type="PANTHER" id="PTHR10788:SF106">
    <property type="entry name" value="BCDNA.GH08860"/>
    <property type="match status" value="1"/>
</dbReference>
<evidence type="ECO:0000256" key="4">
    <source>
        <dbReference type="ARBA" id="ARBA00012538"/>
    </source>
</evidence>
<evidence type="ECO:0000256" key="7">
    <source>
        <dbReference type="ARBA" id="ARBA00022679"/>
    </source>
</evidence>
<protein>
    <recommendedName>
        <fullName evidence="5 9">Trehalose-6-phosphate synthase</fullName>
        <ecNumber evidence="4 9">2.4.1.15</ecNumber>
    </recommendedName>
    <alternativeName>
        <fullName evidence="9">Osmoregulatory trehalose synthesis protein A</fullName>
    </alternativeName>
    <alternativeName>
        <fullName evidence="9">UDP-glucose-glucosephosphate glucosyltransferase</fullName>
    </alternativeName>
</protein>
<organism evidence="10 11">
    <name type="scientific">Stenotrophomonas maltophilia</name>
    <name type="common">Pseudomonas maltophilia</name>
    <name type="synonym">Xanthomonas maltophilia</name>
    <dbReference type="NCBI Taxonomy" id="40324"/>
    <lineage>
        <taxon>Bacteria</taxon>
        <taxon>Pseudomonadati</taxon>
        <taxon>Pseudomonadota</taxon>
        <taxon>Gammaproteobacteria</taxon>
        <taxon>Lysobacterales</taxon>
        <taxon>Lysobacteraceae</taxon>
        <taxon>Stenotrophomonas</taxon>
        <taxon>Stenotrophomonas maltophilia group</taxon>
    </lineage>
</organism>
<keyword evidence="6 9" id="KW-0328">Glycosyltransferase</keyword>
<dbReference type="AlphaFoldDB" id="A0A4S2D7A0"/>
<evidence type="ECO:0000256" key="6">
    <source>
        <dbReference type="ARBA" id="ARBA00022676"/>
    </source>
</evidence>
<proteinExistence type="inferred from homology"/>
<dbReference type="EMBL" id="SRYW01000001">
    <property type="protein sequence ID" value="TGY37145.1"/>
    <property type="molecule type" value="Genomic_DNA"/>
</dbReference>
<sequence length="455" mass="50697">MSRLVVVSNRVAVPGENRAGGLAVGLLAALKERGGVWFGWSGKAVRDPSGALHEQVDGDIRYVTMDLNKRDVDGYYNGFANRTLWPLLHFRLDLVDYDRATRETYRRVNALFAEKLAPLLRDDDIVWIHDYHLIPLASLLRERGIGCRIGFFLHVPMPSADLLQAMPDHLRLFSSLYAYDLVGFQTQRDADRFQSYVRLFGGGRVVGDGELEAPGGRRFRAAAFPIGIDTGHIARQAGAGASKPAVRALRNSLGDRQLAIGVDRLDYSKGLPERFLGFERYLERHPDQRGSLTYLQIAPVSRGDVNEYRQLRGQLEQIAGHINGGHAAPDWTPLRYVNQNFTHATLTGFYRAAAVGLVTPLRDGMNLVAKEYVASQDPENPGVLVLSLLAGAADELKHALLVNPHDLDGVADAIATAATMPLRKRVERWQAMMDHLRTYDINHWRQTYLEALESA</sequence>
<dbReference type="GO" id="GO:0003825">
    <property type="term" value="F:alpha,alpha-trehalose-phosphate synthase (UDP-forming) activity"/>
    <property type="evidence" value="ECO:0007669"/>
    <property type="project" value="UniProtKB-UniRule"/>
</dbReference>